<evidence type="ECO:0000313" key="6">
    <source>
        <dbReference type="EMBL" id="QTF08297.1"/>
    </source>
</evidence>
<dbReference type="RefSeq" id="WP_208230923.1">
    <property type="nucleotide sequence ID" value="NZ_CP050854.1"/>
</dbReference>
<dbReference type="Proteomes" id="UP000671960">
    <property type="component" value="Chromosome"/>
</dbReference>
<keyword evidence="1" id="KW-0805">Transcription regulation</keyword>
<dbReference type="InterPro" id="IPR004111">
    <property type="entry name" value="Repressor_TetR_C"/>
</dbReference>
<dbReference type="EMBL" id="CP050854">
    <property type="protein sequence ID" value="QTF08297.1"/>
    <property type="molecule type" value="Genomic_DNA"/>
</dbReference>
<dbReference type="Pfam" id="PF00440">
    <property type="entry name" value="TetR_N"/>
    <property type="match status" value="1"/>
</dbReference>
<evidence type="ECO:0000313" key="7">
    <source>
        <dbReference type="Proteomes" id="UP000671960"/>
    </source>
</evidence>
<dbReference type="Gene3D" id="1.10.10.60">
    <property type="entry name" value="Homeodomain-like"/>
    <property type="match status" value="1"/>
</dbReference>
<dbReference type="InterPro" id="IPR009057">
    <property type="entry name" value="Homeodomain-like_sf"/>
</dbReference>
<evidence type="ECO:0000256" key="4">
    <source>
        <dbReference type="PROSITE-ProRule" id="PRU00335"/>
    </source>
</evidence>
<gene>
    <name evidence="6" type="ORF">HC231_10535</name>
</gene>
<dbReference type="Gene3D" id="1.10.357.10">
    <property type="entry name" value="Tetracycline Repressor, domain 2"/>
    <property type="match status" value="1"/>
</dbReference>
<keyword evidence="2 4" id="KW-0238">DNA-binding</keyword>
<feature type="DNA-binding region" description="H-T-H motif" evidence="4">
    <location>
        <begin position="71"/>
        <end position="90"/>
    </location>
</feature>
<dbReference type="PROSITE" id="PS50977">
    <property type="entry name" value="HTH_TETR_2"/>
    <property type="match status" value="1"/>
</dbReference>
<dbReference type="SUPFAM" id="SSF46689">
    <property type="entry name" value="Homeodomain-like"/>
    <property type="match status" value="1"/>
</dbReference>
<keyword evidence="3" id="KW-0804">Transcription</keyword>
<dbReference type="InterPro" id="IPR036271">
    <property type="entry name" value="Tet_transcr_reg_TetR-rel_C_sf"/>
</dbReference>
<evidence type="ECO:0000256" key="3">
    <source>
        <dbReference type="ARBA" id="ARBA00023163"/>
    </source>
</evidence>
<dbReference type="InterPro" id="IPR001647">
    <property type="entry name" value="HTH_TetR"/>
</dbReference>
<evidence type="ECO:0000256" key="2">
    <source>
        <dbReference type="ARBA" id="ARBA00023125"/>
    </source>
</evidence>
<feature type="domain" description="HTH tetR-type" evidence="5">
    <location>
        <begin position="48"/>
        <end position="108"/>
    </location>
</feature>
<reference evidence="6 7" key="1">
    <citation type="submission" date="2020-03" db="EMBL/GenBank/DDBJ databases">
        <authorList>
            <person name="Bakhshi Ganjeh M."/>
        </authorList>
    </citation>
    <scope>NUCLEOTIDE SEQUENCE [LARGE SCALE GENOMIC DNA]</scope>
    <source>
        <strain evidence="7">Iran 50</strain>
    </source>
</reference>
<name>A0ABX7UUP0_9GAMM</name>
<protein>
    <submittedName>
        <fullName evidence="6">TetR family transcriptional regulator</fullName>
    </submittedName>
</protein>
<keyword evidence="7" id="KW-1185">Reference proteome</keyword>
<dbReference type="Pfam" id="PF02909">
    <property type="entry name" value="TetR_C_1"/>
    <property type="match status" value="1"/>
</dbReference>
<evidence type="ECO:0000259" key="5">
    <source>
        <dbReference type="PROSITE" id="PS50977"/>
    </source>
</evidence>
<accession>A0ABX7UUP0</accession>
<evidence type="ECO:0000256" key="1">
    <source>
        <dbReference type="ARBA" id="ARBA00023015"/>
    </source>
</evidence>
<sequence length="253" mass="27254">MRHLPLAHWLLNHDASTTMGDKVQMTGKSTAMSVWLVQPTSRKIAKGTIDRVLIASHTAQLLDENGLEAFTMRALGGRLGVSAMAFYAHVRHKDDVLELAQDHVMGALKVAPGPWDAVLRQLADDYRRLLVAHPWLPTLAGRYLNAGPNVTSMTTLAANALSDGGLPPHLITASLSAVFALAHGHGAIEAAWMAKGSQGELDDLTRQLAQRSPQDPVLAFRAESGTSTSSATEWNFALDCLLLGISRRILDNA</sequence>
<proteinExistence type="predicted"/>
<dbReference type="SUPFAM" id="SSF48498">
    <property type="entry name" value="Tetracyclin repressor-like, C-terminal domain"/>
    <property type="match status" value="1"/>
</dbReference>
<organism evidence="6 7">
    <name type="scientific">Brenneria izadpanahii</name>
    <dbReference type="NCBI Taxonomy" id="2722756"/>
    <lineage>
        <taxon>Bacteria</taxon>
        <taxon>Pseudomonadati</taxon>
        <taxon>Pseudomonadota</taxon>
        <taxon>Gammaproteobacteria</taxon>
        <taxon>Enterobacterales</taxon>
        <taxon>Pectobacteriaceae</taxon>
        <taxon>Brenneria</taxon>
    </lineage>
</organism>